<reference evidence="1 2" key="2">
    <citation type="submission" date="2024-10" db="EMBL/GenBank/DDBJ databases">
        <authorList>
            <person name="Ryan C."/>
        </authorList>
    </citation>
    <scope>NUCLEOTIDE SEQUENCE [LARGE SCALE GENOMIC DNA]</scope>
</reference>
<dbReference type="InterPro" id="IPR012871">
    <property type="entry name" value="DUF1668_ORYSA"/>
</dbReference>
<name>A0ABC8X1B6_9POAL</name>
<evidence type="ECO:0000313" key="2">
    <source>
        <dbReference type="Proteomes" id="UP001497457"/>
    </source>
</evidence>
<dbReference type="Pfam" id="PF07893">
    <property type="entry name" value="DUF1668"/>
    <property type="match status" value="1"/>
</dbReference>
<protein>
    <submittedName>
        <fullName evidence="1">Uncharacterized protein</fullName>
    </submittedName>
</protein>
<gene>
    <name evidence="1" type="ORF">URODEC1_LOCUS19575</name>
</gene>
<sequence>MNNRQFLNLEVETYRTGMLSLRRIKVANNLFYPSTAAAEAAMARSEAAIRANAKRQAGYKHGFRSLRARATKLGALPSARINFQSSGPAIGGDLCLEFVALLGDESMILCGDSSGATSLYDADSHSVMTLHGLRASKGQDAIPISVTRAANGYARPYNSRFVMNRTLDSENAESLPPPRFIYRSDYEDPANIGGHAVVGSTIYVSSGIGTYSFDTLKWMWRRAGEWKLPFYGRAEFVPELNLWFGLSPYRPFHLCAADLSAMDFQRAPTVQHTWVDLDMPKNWETMELDLVNLGSGRFCVVKTFLGTRPPLEVGFSDDEDDGDEIDLTDAIDWEFAVLTGIEVVRSGDGVRMIKHKSRFFMLADHAIKWVL</sequence>
<accession>A0ABC8X1B6</accession>
<dbReference type="AlphaFoldDB" id="A0ABC8X1B6"/>
<dbReference type="PANTHER" id="PTHR33085">
    <property type="entry name" value="OS12G0113100 PROTEIN-RELATED"/>
    <property type="match status" value="1"/>
</dbReference>
<organism evidence="1 2">
    <name type="scientific">Urochloa decumbens</name>
    <dbReference type="NCBI Taxonomy" id="240449"/>
    <lineage>
        <taxon>Eukaryota</taxon>
        <taxon>Viridiplantae</taxon>
        <taxon>Streptophyta</taxon>
        <taxon>Embryophyta</taxon>
        <taxon>Tracheophyta</taxon>
        <taxon>Spermatophyta</taxon>
        <taxon>Magnoliopsida</taxon>
        <taxon>Liliopsida</taxon>
        <taxon>Poales</taxon>
        <taxon>Poaceae</taxon>
        <taxon>PACMAD clade</taxon>
        <taxon>Panicoideae</taxon>
        <taxon>Panicodae</taxon>
        <taxon>Paniceae</taxon>
        <taxon>Melinidinae</taxon>
        <taxon>Urochloa</taxon>
    </lineage>
</organism>
<keyword evidence="2" id="KW-1185">Reference proteome</keyword>
<proteinExistence type="predicted"/>
<reference evidence="2" key="1">
    <citation type="submission" date="2024-06" db="EMBL/GenBank/DDBJ databases">
        <authorList>
            <person name="Ryan C."/>
        </authorList>
    </citation>
    <scope>NUCLEOTIDE SEQUENCE [LARGE SCALE GENOMIC DNA]</scope>
</reference>
<evidence type="ECO:0000313" key="1">
    <source>
        <dbReference type="EMBL" id="CAL4919114.1"/>
    </source>
</evidence>
<dbReference type="EMBL" id="OZ075123">
    <property type="protein sequence ID" value="CAL4919114.1"/>
    <property type="molecule type" value="Genomic_DNA"/>
</dbReference>
<dbReference type="Proteomes" id="UP001497457">
    <property type="component" value="Chromosome 13rd"/>
</dbReference>